<gene>
    <name evidence="2" type="ORF">PCL_01100</name>
</gene>
<dbReference type="Gene3D" id="3.40.640.10">
    <property type="entry name" value="Type I PLP-dependent aspartate aminotransferase-like (Major domain)"/>
    <property type="match status" value="1"/>
</dbReference>
<dbReference type="SUPFAM" id="SSF53383">
    <property type="entry name" value="PLP-dependent transferases"/>
    <property type="match status" value="1"/>
</dbReference>
<proteinExistence type="predicted"/>
<dbReference type="EMBL" id="LCWV01000012">
    <property type="protein sequence ID" value="PWI69453.1"/>
    <property type="molecule type" value="Genomic_DNA"/>
</dbReference>
<comment type="caution">
    <text evidence="2">The sequence shown here is derived from an EMBL/GenBank/DDBJ whole genome shotgun (WGS) entry which is preliminary data.</text>
</comment>
<sequence>MTSILSLFPEYALTGKLDELRAREYGYLDEQGHIYADYTGAGLPARRQYQAHKLRLEGATFGNPHSTNPTSHSATVLVEQTRGRVLSYLNASPDEYQVIFTANATGAAKLVGEAYPFRRHSRLVLTSDNHNSVVGLREFAARAGTRISYVPIQKPELRIATSAVAKALPRKKRLRLRRSTSDRRGLFAYPAQSNFSGVRHPLSWVGLAQERGYDVLLDAAAYLPTCALDLSSVRPDFVIVSWYKLFGFPTGVGCLVARHNAMARLNRPYFGGGTVEAVTVGLPWHKMSSGASGYEDGTLNYLSIPDVHVGLDWLSSIGMELIGTRVRCLTGWFLARLLSLQHTNGTPMARTYGPTEWESRGGTVTFNFLDRTGKVVDERLVAMESSAAGISLRTGCFCNPGAGEAAFDLGRERISSIIRAKPQTFEDIWSLSGLPSGGAIRVSFGVASTARDVDYIIAFATKTYLDRETNTDGLPARRAC</sequence>
<evidence type="ECO:0000313" key="2">
    <source>
        <dbReference type="EMBL" id="PWI69453.1"/>
    </source>
</evidence>
<name>A0A2U3E4K9_PURLI</name>
<dbReference type="InterPro" id="IPR015424">
    <property type="entry name" value="PyrdxlP-dep_Trfase"/>
</dbReference>
<organism evidence="2 3">
    <name type="scientific">Purpureocillium lilacinum</name>
    <name type="common">Paecilomyces lilacinus</name>
    <dbReference type="NCBI Taxonomy" id="33203"/>
    <lineage>
        <taxon>Eukaryota</taxon>
        <taxon>Fungi</taxon>
        <taxon>Dikarya</taxon>
        <taxon>Ascomycota</taxon>
        <taxon>Pezizomycotina</taxon>
        <taxon>Sordariomycetes</taxon>
        <taxon>Hypocreomycetidae</taxon>
        <taxon>Hypocreales</taxon>
        <taxon>Ophiocordycipitaceae</taxon>
        <taxon>Purpureocillium</taxon>
    </lineage>
</organism>
<feature type="domain" description="Aminotransferase class V" evidence="1">
    <location>
        <begin position="61"/>
        <end position="455"/>
    </location>
</feature>
<dbReference type="InterPro" id="IPR015422">
    <property type="entry name" value="PyrdxlP-dep_Trfase_small"/>
</dbReference>
<dbReference type="PANTHER" id="PTHR14237">
    <property type="entry name" value="MOLYBDOPTERIN COFACTOR SULFURASE MOSC"/>
    <property type="match status" value="1"/>
</dbReference>
<evidence type="ECO:0000259" key="1">
    <source>
        <dbReference type="Pfam" id="PF00266"/>
    </source>
</evidence>
<reference evidence="2 3" key="1">
    <citation type="journal article" date="2016" name="Front. Microbiol.">
        <title>Genome and transcriptome sequences reveal the specific parasitism of the nematophagous Purpureocillium lilacinum 36-1.</title>
        <authorList>
            <person name="Xie J."/>
            <person name="Li S."/>
            <person name="Mo C."/>
            <person name="Xiao X."/>
            <person name="Peng D."/>
            <person name="Wang G."/>
            <person name="Xiao Y."/>
        </authorList>
    </citation>
    <scope>NUCLEOTIDE SEQUENCE [LARGE SCALE GENOMIC DNA]</scope>
    <source>
        <strain evidence="2 3">36-1</strain>
    </source>
</reference>
<dbReference type="InterPro" id="IPR000192">
    <property type="entry name" value="Aminotrans_V_dom"/>
</dbReference>
<dbReference type="Pfam" id="PF00266">
    <property type="entry name" value="Aminotran_5"/>
    <property type="match status" value="1"/>
</dbReference>
<evidence type="ECO:0000313" key="3">
    <source>
        <dbReference type="Proteomes" id="UP000245956"/>
    </source>
</evidence>
<dbReference type="PANTHER" id="PTHR14237:SF19">
    <property type="entry name" value="MITOCHONDRIAL AMIDOXIME REDUCING COMPONENT 1"/>
    <property type="match status" value="1"/>
</dbReference>
<accession>A0A2U3E4K9</accession>
<dbReference type="Proteomes" id="UP000245956">
    <property type="component" value="Unassembled WGS sequence"/>
</dbReference>
<dbReference type="InterPro" id="IPR015421">
    <property type="entry name" value="PyrdxlP-dep_Trfase_major"/>
</dbReference>
<dbReference type="AlphaFoldDB" id="A0A2U3E4K9"/>
<protein>
    <recommendedName>
        <fullName evidence="1">Aminotransferase class V domain-containing protein</fullName>
    </recommendedName>
</protein>
<dbReference type="Gene3D" id="3.90.1150.10">
    <property type="entry name" value="Aspartate Aminotransferase, domain 1"/>
    <property type="match status" value="1"/>
</dbReference>